<sequence length="39" mass="4703">MILLRCYLSLTLSRFLSTHQQVYLLAVTTRIPQMMQWVF</sequence>
<evidence type="ECO:0000313" key="1">
    <source>
        <dbReference type="EMBL" id="MBX55886.1"/>
    </source>
</evidence>
<accession>A0A2P2PMA7</accession>
<reference evidence="1" key="1">
    <citation type="submission" date="2018-02" db="EMBL/GenBank/DDBJ databases">
        <title>Rhizophora mucronata_Transcriptome.</title>
        <authorList>
            <person name="Meera S.P."/>
            <person name="Sreeshan A."/>
            <person name="Augustine A."/>
        </authorList>
    </citation>
    <scope>NUCLEOTIDE SEQUENCE</scope>
    <source>
        <tissue evidence="1">Leaf</tissue>
    </source>
</reference>
<dbReference type="AlphaFoldDB" id="A0A2P2PMA7"/>
<dbReference type="EMBL" id="GGEC01075402">
    <property type="protein sequence ID" value="MBX55886.1"/>
    <property type="molecule type" value="Transcribed_RNA"/>
</dbReference>
<protein>
    <submittedName>
        <fullName evidence="1">Uncharacterized protein</fullName>
    </submittedName>
</protein>
<organism evidence="1">
    <name type="scientific">Rhizophora mucronata</name>
    <name type="common">Asiatic mangrove</name>
    <dbReference type="NCBI Taxonomy" id="61149"/>
    <lineage>
        <taxon>Eukaryota</taxon>
        <taxon>Viridiplantae</taxon>
        <taxon>Streptophyta</taxon>
        <taxon>Embryophyta</taxon>
        <taxon>Tracheophyta</taxon>
        <taxon>Spermatophyta</taxon>
        <taxon>Magnoliopsida</taxon>
        <taxon>eudicotyledons</taxon>
        <taxon>Gunneridae</taxon>
        <taxon>Pentapetalae</taxon>
        <taxon>rosids</taxon>
        <taxon>fabids</taxon>
        <taxon>Malpighiales</taxon>
        <taxon>Rhizophoraceae</taxon>
        <taxon>Rhizophora</taxon>
    </lineage>
</organism>
<name>A0A2P2PMA7_RHIMU</name>
<proteinExistence type="predicted"/>